<evidence type="ECO:0000313" key="3">
    <source>
        <dbReference type="Proteomes" id="UP000683000"/>
    </source>
</evidence>
<sequence>MSTDPVHTSAVGINAKPMPQSTDRVFDENILADDPSLPPQQHSGAVGLGPNYPLGPSKSDEIKGVVEVIKGKVLGKPELVEKGRKRRTGELMHKEREQDDTANPFVTTRPNGK</sequence>
<organism evidence="2 3">
    <name type="scientific">Boletus reticuloceps</name>
    <dbReference type="NCBI Taxonomy" id="495285"/>
    <lineage>
        <taxon>Eukaryota</taxon>
        <taxon>Fungi</taxon>
        <taxon>Dikarya</taxon>
        <taxon>Basidiomycota</taxon>
        <taxon>Agaricomycotina</taxon>
        <taxon>Agaricomycetes</taxon>
        <taxon>Agaricomycetidae</taxon>
        <taxon>Boletales</taxon>
        <taxon>Boletineae</taxon>
        <taxon>Boletaceae</taxon>
        <taxon>Boletoideae</taxon>
        <taxon>Boletus</taxon>
    </lineage>
</organism>
<dbReference type="OrthoDB" id="2500073at2759"/>
<comment type="caution">
    <text evidence="2">The sequence shown here is derived from an EMBL/GenBank/DDBJ whole genome shotgun (WGS) entry which is preliminary data.</text>
</comment>
<gene>
    <name evidence="2" type="ORF">JVT61DRAFT_1824</name>
</gene>
<dbReference type="EMBL" id="JAGFBS010000011">
    <property type="protein sequence ID" value="KAG6376799.1"/>
    <property type="molecule type" value="Genomic_DNA"/>
</dbReference>
<keyword evidence="3" id="KW-1185">Reference proteome</keyword>
<proteinExistence type="predicted"/>
<reference evidence="2" key="1">
    <citation type="submission" date="2021-03" db="EMBL/GenBank/DDBJ databases">
        <title>Evolutionary innovations through gain and loss of genes in the ectomycorrhizal Boletales.</title>
        <authorList>
            <person name="Wu G."/>
            <person name="Miyauchi S."/>
            <person name="Morin E."/>
            <person name="Yang Z.-L."/>
            <person name="Xu J."/>
            <person name="Martin F.M."/>
        </authorList>
    </citation>
    <scope>NUCLEOTIDE SEQUENCE</scope>
    <source>
        <strain evidence="2">BR01</strain>
    </source>
</reference>
<feature type="compositionally biased region" description="Polar residues" evidence="1">
    <location>
        <begin position="104"/>
        <end position="113"/>
    </location>
</feature>
<accession>A0A8I2YRE4</accession>
<feature type="region of interest" description="Disordered" evidence="1">
    <location>
        <begin position="75"/>
        <end position="113"/>
    </location>
</feature>
<evidence type="ECO:0000313" key="2">
    <source>
        <dbReference type="EMBL" id="KAG6376799.1"/>
    </source>
</evidence>
<protein>
    <submittedName>
        <fullName evidence="2">Uncharacterized protein</fullName>
    </submittedName>
</protein>
<feature type="region of interest" description="Disordered" evidence="1">
    <location>
        <begin position="1"/>
        <end position="59"/>
    </location>
</feature>
<evidence type="ECO:0000256" key="1">
    <source>
        <dbReference type="SAM" id="MobiDB-lite"/>
    </source>
</evidence>
<name>A0A8I2YRE4_9AGAM</name>
<dbReference type="Proteomes" id="UP000683000">
    <property type="component" value="Unassembled WGS sequence"/>
</dbReference>
<dbReference type="AlphaFoldDB" id="A0A8I2YRE4"/>
<feature type="compositionally biased region" description="Basic and acidic residues" evidence="1">
    <location>
        <begin position="78"/>
        <end position="99"/>
    </location>
</feature>